<evidence type="ECO:0000313" key="2">
    <source>
        <dbReference type="Proteomes" id="UP001170288"/>
    </source>
</evidence>
<dbReference type="RefSeq" id="WP_301372083.1">
    <property type="nucleotide sequence ID" value="NZ_JAPZCX010000003.1"/>
</dbReference>
<dbReference type="Proteomes" id="UP001170288">
    <property type="component" value="Unassembled WGS sequence"/>
</dbReference>
<gene>
    <name evidence="1" type="ORF">O8C76_02510</name>
</gene>
<dbReference type="EMBL" id="JAPZCX010000003">
    <property type="protein sequence ID" value="MDN5069900.1"/>
    <property type="molecule type" value="Genomic_DNA"/>
</dbReference>
<reference evidence="1" key="1">
    <citation type="submission" date="2022-12" db="EMBL/GenBank/DDBJ databases">
        <authorList>
            <person name="Uljanovas D."/>
        </authorList>
    </citation>
    <scope>NUCLEOTIDE SEQUENCE</scope>
    <source>
        <strain evidence="1">RCM69</strain>
    </source>
</reference>
<sequence>MPEKLEKILECIGDIDFILNHNDFEITQIIEDKILKPAINMNIIRIAEQFKKLKDDYEIEILKNFKNEDLKSMSDVCNNCDLDDISAKNIIKNHLPTIKTTIEKIRDS</sequence>
<protein>
    <submittedName>
        <fullName evidence="1">Uncharacterized protein</fullName>
    </submittedName>
</protein>
<reference evidence="1" key="2">
    <citation type="journal article" date="2023" name="Microorganisms">
        <title>Genomic Characterization of Arcobacter butzleri Strains Isolated from Various Sources in Lithuania.</title>
        <authorList>
            <person name="Uljanovas D."/>
            <person name="Golz G."/>
            <person name="Fleischmann S."/>
            <person name="Kudirkiene E."/>
            <person name="Kasetiene N."/>
            <person name="Grineviciene A."/>
            <person name="Tamuleviciene E."/>
            <person name="Aksomaitiene J."/>
            <person name="Alter T."/>
            <person name="Malakauskas M."/>
        </authorList>
    </citation>
    <scope>NUCLEOTIDE SEQUENCE</scope>
    <source>
        <strain evidence="1">RCM69</strain>
    </source>
</reference>
<proteinExistence type="predicted"/>
<dbReference type="AlphaFoldDB" id="A0AAW7PV77"/>
<name>A0AAW7PV77_9BACT</name>
<comment type="caution">
    <text evidence="1">The sequence shown here is derived from an EMBL/GenBank/DDBJ whole genome shotgun (WGS) entry which is preliminary data.</text>
</comment>
<evidence type="ECO:0000313" key="1">
    <source>
        <dbReference type="EMBL" id="MDN5069900.1"/>
    </source>
</evidence>
<accession>A0AAW7PV77</accession>
<organism evidence="1 2">
    <name type="scientific">Aliarcobacter butzleri</name>
    <dbReference type="NCBI Taxonomy" id="28197"/>
    <lineage>
        <taxon>Bacteria</taxon>
        <taxon>Pseudomonadati</taxon>
        <taxon>Campylobacterota</taxon>
        <taxon>Epsilonproteobacteria</taxon>
        <taxon>Campylobacterales</taxon>
        <taxon>Arcobacteraceae</taxon>
        <taxon>Aliarcobacter</taxon>
    </lineage>
</organism>